<dbReference type="InterPro" id="IPR009057">
    <property type="entry name" value="Homeodomain-like_sf"/>
</dbReference>
<dbReference type="EMBL" id="JAGHKO010000014">
    <property type="protein sequence ID" value="MBO9204520.1"/>
    <property type="molecule type" value="Genomic_DNA"/>
</dbReference>
<evidence type="ECO:0000259" key="4">
    <source>
        <dbReference type="PROSITE" id="PS01124"/>
    </source>
</evidence>
<comment type="caution">
    <text evidence="5">The sequence shown here is derived from an EMBL/GenBank/DDBJ whole genome shotgun (WGS) entry which is preliminary data.</text>
</comment>
<evidence type="ECO:0000313" key="5">
    <source>
        <dbReference type="EMBL" id="MBO9204520.1"/>
    </source>
</evidence>
<dbReference type="InterPro" id="IPR018060">
    <property type="entry name" value="HTH_AraC"/>
</dbReference>
<name>A0ABS3Z4E4_9BACT</name>
<reference evidence="5 6" key="1">
    <citation type="submission" date="2021-03" db="EMBL/GenBank/DDBJ databases">
        <title>Assistant Professor.</title>
        <authorList>
            <person name="Huq M.A."/>
        </authorList>
    </citation>
    <scope>NUCLEOTIDE SEQUENCE [LARGE SCALE GENOMIC DNA]</scope>
    <source>
        <strain evidence="5 6">MAH-29</strain>
    </source>
</reference>
<organism evidence="5 6">
    <name type="scientific">Niastella soli</name>
    <dbReference type="NCBI Taxonomy" id="2821487"/>
    <lineage>
        <taxon>Bacteria</taxon>
        <taxon>Pseudomonadati</taxon>
        <taxon>Bacteroidota</taxon>
        <taxon>Chitinophagia</taxon>
        <taxon>Chitinophagales</taxon>
        <taxon>Chitinophagaceae</taxon>
        <taxon>Niastella</taxon>
    </lineage>
</organism>
<dbReference type="RefSeq" id="WP_209143189.1">
    <property type="nucleotide sequence ID" value="NZ_JAGHKO010000014.1"/>
</dbReference>
<evidence type="ECO:0000256" key="2">
    <source>
        <dbReference type="ARBA" id="ARBA00023125"/>
    </source>
</evidence>
<keyword evidence="6" id="KW-1185">Reference proteome</keyword>
<dbReference type="PANTHER" id="PTHR43280:SF32">
    <property type="entry name" value="TRANSCRIPTIONAL REGULATORY PROTEIN"/>
    <property type="match status" value="1"/>
</dbReference>
<gene>
    <name evidence="5" type="ORF">J7I42_29805</name>
</gene>
<dbReference type="PANTHER" id="PTHR43280">
    <property type="entry name" value="ARAC-FAMILY TRANSCRIPTIONAL REGULATOR"/>
    <property type="match status" value="1"/>
</dbReference>
<keyword evidence="3" id="KW-0804">Transcription</keyword>
<dbReference type="PROSITE" id="PS01124">
    <property type="entry name" value="HTH_ARAC_FAMILY_2"/>
    <property type="match status" value="1"/>
</dbReference>
<dbReference type="SUPFAM" id="SSF46689">
    <property type="entry name" value="Homeodomain-like"/>
    <property type="match status" value="1"/>
</dbReference>
<sequence length="124" mass="14269">MEIITTPGISFRQKEIVKQYTAALDKHMLELKAGEVEVMFEIRDFAELLHIHPVHLTNTIKEVTGKSACDLFEDRLVMLSKEMIATTPLSIGEIARQLTYDPSNFVKFFKKYTGMTPKKYRDSL</sequence>
<protein>
    <submittedName>
        <fullName evidence="5">Helix-turn-helix transcriptional regulator</fullName>
    </submittedName>
</protein>
<dbReference type="Gene3D" id="1.10.10.60">
    <property type="entry name" value="Homeodomain-like"/>
    <property type="match status" value="1"/>
</dbReference>
<accession>A0ABS3Z4E4</accession>
<evidence type="ECO:0000313" key="6">
    <source>
        <dbReference type="Proteomes" id="UP000677244"/>
    </source>
</evidence>
<dbReference type="Proteomes" id="UP000677244">
    <property type="component" value="Unassembled WGS sequence"/>
</dbReference>
<evidence type="ECO:0000256" key="1">
    <source>
        <dbReference type="ARBA" id="ARBA00023015"/>
    </source>
</evidence>
<evidence type="ECO:0000256" key="3">
    <source>
        <dbReference type="ARBA" id="ARBA00023163"/>
    </source>
</evidence>
<feature type="domain" description="HTH araC/xylS-type" evidence="4">
    <location>
        <begin position="18"/>
        <end position="123"/>
    </location>
</feature>
<keyword evidence="2" id="KW-0238">DNA-binding</keyword>
<proteinExistence type="predicted"/>
<dbReference type="SMART" id="SM00342">
    <property type="entry name" value="HTH_ARAC"/>
    <property type="match status" value="1"/>
</dbReference>
<dbReference type="Pfam" id="PF12833">
    <property type="entry name" value="HTH_18"/>
    <property type="match status" value="1"/>
</dbReference>
<keyword evidence="1" id="KW-0805">Transcription regulation</keyword>